<keyword evidence="1" id="KW-0732">Signal</keyword>
<evidence type="ECO:0000259" key="2">
    <source>
        <dbReference type="Pfam" id="PF00905"/>
    </source>
</evidence>
<evidence type="ECO:0000256" key="1">
    <source>
        <dbReference type="SAM" id="SignalP"/>
    </source>
</evidence>
<keyword evidence="5" id="KW-1185">Reference proteome</keyword>
<name>A0A419HNV7_9PSEU</name>
<feature type="domain" description="Penicillin-binding protein transpeptidase" evidence="2">
    <location>
        <begin position="267"/>
        <end position="521"/>
    </location>
</feature>
<evidence type="ECO:0000313" key="5">
    <source>
        <dbReference type="Proteomes" id="UP000285112"/>
    </source>
</evidence>
<dbReference type="Gene3D" id="3.40.710.10">
    <property type="entry name" value="DD-peptidase/beta-lactamase superfamily"/>
    <property type="match status" value="1"/>
</dbReference>
<dbReference type="PANTHER" id="PTHR30627">
    <property type="entry name" value="PEPTIDOGLYCAN D,D-TRANSPEPTIDASE"/>
    <property type="match status" value="1"/>
</dbReference>
<dbReference type="GO" id="GO:0071972">
    <property type="term" value="F:peptidoglycan L,D-transpeptidase activity"/>
    <property type="evidence" value="ECO:0007669"/>
    <property type="project" value="TreeGrafter"/>
</dbReference>
<dbReference type="SUPFAM" id="SSF56601">
    <property type="entry name" value="beta-lactamase/transpeptidase-like"/>
    <property type="match status" value="1"/>
</dbReference>
<dbReference type="GO" id="GO:0071555">
    <property type="term" value="P:cell wall organization"/>
    <property type="evidence" value="ECO:0007669"/>
    <property type="project" value="TreeGrafter"/>
</dbReference>
<sequence length="538" mass="54684">MSPAAKRGVLIGGALAVVVIVVAAVLSLTGGASPAPAADTADTAEPGPVDPGTAARQYLTAFAAGKADDAGQVTDQPQTASAAVRDVWSVLKPHDVVTKLDKLGAPAGDRVAASYTVTWTFAPGRVWSYPAAFDVVRGPDGWHVHWAPSVLHPKLQDGQRLVVSTAASDVPAVVDRDGKAVVLAGEGGLRLADDKAFPLLRSALTSHARASSGDAFAVERVDREGKSQETLFGHAGAEPKPMTSSVSTAIQAAAQAAVDGYRGKAVLVALQPSTGDVLAVAQNSQVDNPASAFSGQYAPGSTFKIVTATAALEAGLVTVDSPMACPLTERIGTRTLSNEGFDLGTTTLQRAFARSCNTTFGKLAAQLPADALAKAATQYGLNADFELPGMRTELGRVDPSQSPDEQVEDGIGQGTVQVSPFGAAVLAATAASGRAITPQLWPDGGTKVVTAYAPPPAAVLAPLRTMLREVVTAGTATGLARSGAVFGKTGTAQFGDGAQAHGWFVGYRGDVAFSVFLEGGQDSGPAVALGAKFLAAVP</sequence>
<dbReference type="InterPro" id="IPR012338">
    <property type="entry name" value="Beta-lactam/transpept-like"/>
</dbReference>
<evidence type="ECO:0000259" key="3">
    <source>
        <dbReference type="Pfam" id="PF05223"/>
    </source>
</evidence>
<gene>
    <name evidence="4" type="ORF">D5S19_28575</name>
</gene>
<dbReference type="GO" id="GO:0046677">
    <property type="term" value="P:response to antibiotic"/>
    <property type="evidence" value="ECO:0007669"/>
    <property type="project" value="InterPro"/>
</dbReference>
<dbReference type="Pfam" id="PF00905">
    <property type="entry name" value="Transpeptidase"/>
    <property type="match status" value="1"/>
</dbReference>
<protein>
    <submittedName>
        <fullName evidence="4">Penicillin-binding protein</fullName>
    </submittedName>
</protein>
<dbReference type="GO" id="GO:0005886">
    <property type="term" value="C:plasma membrane"/>
    <property type="evidence" value="ECO:0007669"/>
    <property type="project" value="TreeGrafter"/>
</dbReference>
<dbReference type="InterPro" id="IPR001460">
    <property type="entry name" value="PCN-bd_Tpept"/>
</dbReference>
<feature type="chain" id="PRO_5019406114" evidence="1">
    <location>
        <begin position="38"/>
        <end position="538"/>
    </location>
</feature>
<dbReference type="Pfam" id="PF05223">
    <property type="entry name" value="MecA_N"/>
    <property type="match status" value="1"/>
</dbReference>
<dbReference type="InterPro" id="IPR050515">
    <property type="entry name" value="Beta-lactam/transpept"/>
</dbReference>
<feature type="domain" description="NTF2-like N-terminal transpeptidase" evidence="3">
    <location>
        <begin position="51"/>
        <end position="159"/>
    </location>
</feature>
<proteinExistence type="predicted"/>
<accession>A0A419HNV7</accession>
<dbReference type="AlphaFoldDB" id="A0A419HNV7"/>
<comment type="caution">
    <text evidence="4">The sequence shown here is derived from an EMBL/GenBank/DDBJ whole genome shotgun (WGS) entry which is preliminary data.</text>
</comment>
<dbReference type="GO" id="GO:0008658">
    <property type="term" value="F:penicillin binding"/>
    <property type="evidence" value="ECO:0007669"/>
    <property type="project" value="InterPro"/>
</dbReference>
<dbReference type="OrthoDB" id="5241017at2"/>
<feature type="signal peptide" evidence="1">
    <location>
        <begin position="1"/>
        <end position="37"/>
    </location>
</feature>
<dbReference type="Proteomes" id="UP000285112">
    <property type="component" value="Unassembled WGS sequence"/>
</dbReference>
<dbReference type="EMBL" id="QZFV01000133">
    <property type="protein sequence ID" value="RJQ77982.1"/>
    <property type="molecule type" value="Genomic_DNA"/>
</dbReference>
<dbReference type="PANTHER" id="PTHR30627:SF24">
    <property type="entry name" value="PENICILLIN-BINDING PROTEIN 4B"/>
    <property type="match status" value="1"/>
</dbReference>
<evidence type="ECO:0000313" key="4">
    <source>
        <dbReference type="EMBL" id="RJQ77982.1"/>
    </source>
</evidence>
<organism evidence="4 5">
    <name type="scientific">Amycolatopsis panacis</name>
    <dbReference type="NCBI Taxonomy" id="2340917"/>
    <lineage>
        <taxon>Bacteria</taxon>
        <taxon>Bacillati</taxon>
        <taxon>Actinomycetota</taxon>
        <taxon>Actinomycetes</taxon>
        <taxon>Pseudonocardiales</taxon>
        <taxon>Pseudonocardiaceae</taxon>
        <taxon>Amycolatopsis</taxon>
    </lineage>
</organism>
<dbReference type="InterPro" id="IPR007887">
    <property type="entry name" value="MecA_N"/>
</dbReference>
<reference evidence="4 5" key="1">
    <citation type="submission" date="2018-09" db="EMBL/GenBank/DDBJ databases">
        <title>YIM PH 21725 draft genome.</title>
        <authorList>
            <person name="Miao C."/>
        </authorList>
    </citation>
    <scope>NUCLEOTIDE SEQUENCE [LARGE SCALE GENOMIC DNA]</scope>
    <source>
        <strain evidence="5">YIM PH21725</strain>
    </source>
</reference>
<dbReference type="RefSeq" id="WP_120026472.1">
    <property type="nucleotide sequence ID" value="NZ_QZFV01000133.1"/>
</dbReference>